<proteinExistence type="predicted"/>
<sequence>MRLHAVLLQIITAQAALQNCPMSPIRSIVHRATEATKDPATQMQMIRRIIEDIYGGTWGVLIIRNPALVSSEVHWTIPDHNNADGSPAFCLAVVKGWQYNIFKTGAKDIRDRMTVEDIVKSRITSRIRQADEKPRPTRMSVKEFDRKLLQAIQISEINRK</sequence>
<protein>
    <submittedName>
        <fullName evidence="2">Uncharacterized protein</fullName>
    </submittedName>
</protein>
<comment type="caution">
    <text evidence="2">The sequence shown here is derived from an EMBL/GenBank/DDBJ whole genome shotgun (WGS) entry which is preliminary data.</text>
</comment>
<accession>A0A016UBD8</accession>
<keyword evidence="1" id="KW-0732">Signal</keyword>
<evidence type="ECO:0000256" key="1">
    <source>
        <dbReference type="SAM" id="SignalP"/>
    </source>
</evidence>
<dbReference type="OrthoDB" id="5807593at2759"/>
<reference evidence="3" key="1">
    <citation type="journal article" date="2015" name="Nat. Genet.">
        <title>The genome and transcriptome of the zoonotic hookworm Ancylostoma ceylanicum identify infection-specific gene families.</title>
        <authorList>
            <person name="Schwarz E.M."/>
            <person name="Hu Y."/>
            <person name="Antoshechkin I."/>
            <person name="Miller M.M."/>
            <person name="Sternberg P.W."/>
            <person name="Aroian R.V."/>
        </authorList>
    </citation>
    <scope>NUCLEOTIDE SEQUENCE</scope>
    <source>
        <strain evidence="3">HY135</strain>
    </source>
</reference>
<feature type="chain" id="PRO_5001488084" evidence="1">
    <location>
        <begin position="19"/>
        <end position="160"/>
    </location>
</feature>
<dbReference type="AlphaFoldDB" id="A0A016UBD8"/>
<feature type="signal peptide" evidence="1">
    <location>
        <begin position="1"/>
        <end position="18"/>
    </location>
</feature>
<evidence type="ECO:0000313" key="2">
    <source>
        <dbReference type="EMBL" id="EYC12614.1"/>
    </source>
</evidence>
<gene>
    <name evidence="2" type="primary">Acey_s0046.g1329</name>
    <name evidence="2" type="synonym">Acey-C54D10.9</name>
    <name evidence="2" type="ORF">Y032_0046g1329</name>
</gene>
<name>A0A016UBD8_9BILA</name>
<organism evidence="2 3">
    <name type="scientific">Ancylostoma ceylanicum</name>
    <dbReference type="NCBI Taxonomy" id="53326"/>
    <lineage>
        <taxon>Eukaryota</taxon>
        <taxon>Metazoa</taxon>
        <taxon>Ecdysozoa</taxon>
        <taxon>Nematoda</taxon>
        <taxon>Chromadorea</taxon>
        <taxon>Rhabditida</taxon>
        <taxon>Rhabditina</taxon>
        <taxon>Rhabditomorpha</taxon>
        <taxon>Strongyloidea</taxon>
        <taxon>Ancylostomatidae</taxon>
        <taxon>Ancylostomatinae</taxon>
        <taxon>Ancylostoma</taxon>
    </lineage>
</organism>
<dbReference type="Proteomes" id="UP000024635">
    <property type="component" value="Unassembled WGS sequence"/>
</dbReference>
<keyword evidence="3" id="KW-1185">Reference proteome</keyword>
<dbReference type="EMBL" id="JARK01001382">
    <property type="protein sequence ID" value="EYC12614.1"/>
    <property type="molecule type" value="Genomic_DNA"/>
</dbReference>
<evidence type="ECO:0000313" key="3">
    <source>
        <dbReference type="Proteomes" id="UP000024635"/>
    </source>
</evidence>